<keyword evidence="2" id="KW-1185">Reference proteome</keyword>
<accession>A0ABY6ITB2</accession>
<gene>
    <name evidence="1" type="ORF">OF122_02395</name>
</gene>
<dbReference type="CDD" id="cd08916">
    <property type="entry name" value="TrHb3_P"/>
    <property type="match status" value="1"/>
</dbReference>
<dbReference type="EMBL" id="CP107716">
    <property type="protein sequence ID" value="UYQ72654.1"/>
    <property type="molecule type" value="Genomic_DNA"/>
</dbReference>
<dbReference type="RefSeq" id="WP_264226266.1">
    <property type="nucleotide sequence ID" value="NZ_CP107716.1"/>
</dbReference>
<proteinExistence type="predicted"/>
<dbReference type="Proteomes" id="UP001163882">
    <property type="component" value="Chromosome"/>
</dbReference>
<evidence type="ECO:0000313" key="2">
    <source>
        <dbReference type="Proteomes" id="UP001163882"/>
    </source>
</evidence>
<dbReference type="InterPro" id="IPR009050">
    <property type="entry name" value="Globin-like_sf"/>
</dbReference>
<protein>
    <submittedName>
        <fullName evidence="1">Group III truncated hemoglobin</fullName>
    </submittedName>
</protein>
<dbReference type="SUPFAM" id="SSF46458">
    <property type="entry name" value="Globin-like"/>
    <property type="match status" value="1"/>
</dbReference>
<sequence length="145" mass="16140">MTELSEDGLRLQVTRFYEKVRADGELAPIFADTVEDWDDHINRLTDFWSSVMLTSGRYKGNPFGAHLSFASRLTPALFSRWLALWSQTAREIFDPVVANALEGKASRIAQSLRAGLFGFKHTPADSVEGVHATHPNIVSGSHHDT</sequence>
<name>A0ABY6ITB2_9HYPH</name>
<organism evidence="1 2">
    <name type="scientific">Pelagibacterium flavum</name>
    <dbReference type="NCBI Taxonomy" id="2984530"/>
    <lineage>
        <taxon>Bacteria</taxon>
        <taxon>Pseudomonadati</taxon>
        <taxon>Pseudomonadota</taxon>
        <taxon>Alphaproteobacteria</taxon>
        <taxon>Hyphomicrobiales</taxon>
        <taxon>Devosiaceae</taxon>
        <taxon>Pelagibacterium</taxon>
    </lineage>
</organism>
<reference evidence="1" key="1">
    <citation type="submission" date="2022-10" db="EMBL/GenBank/DDBJ databases">
        <title>YIM 151497 complete genome.</title>
        <authorList>
            <person name="Chen X."/>
        </authorList>
    </citation>
    <scope>NUCLEOTIDE SEQUENCE</scope>
    <source>
        <strain evidence="1">YIM 151497</strain>
    </source>
</reference>
<evidence type="ECO:0000313" key="1">
    <source>
        <dbReference type="EMBL" id="UYQ72654.1"/>
    </source>
</evidence>
<dbReference type="Gene3D" id="1.10.490.10">
    <property type="entry name" value="Globins"/>
    <property type="match status" value="1"/>
</dbReference>
<dbReference type="InterPro" id="IPR012292">
    <property type="entry name" value="Globin/Proto"/>
</dbReference>